<organism evidence="5 6">
    <name type="scientific">Brevundimonas terrae</name>
    <dbReference type="NCBI Taxonomy" id="363631"/>
    <lineage>
        <taxon>Bacteria</taxon>
        <taxon>Pseudomonadati</taxon>
        <taxon>Pseudomonadota</taxon>
        <taxon>Alphaproteobacteria</taxon>
        <taxon>Caulobacterales</taxon>
        <taxon>Caulobacteraceae</taxon>
        <taxon>Brevundimonas</taxon>
    </lineage>
</organism>
<dbReference type="EMBL" id="BAAAEJ010000003">
    <property type="protein sequence ID" value="GAA0385557.1"/>
    <property type="molecule type" value="Genomic_DNA"/>
</dbReference>
<dbReference type="PRINTS" id="PR00033">
    <property type="entry name" value="HTHASNC"/>
</dbReference>
<comment type="caution">
    <text evidence="5">The sequence shown here is derived from an EMBL/GenBank/DDBJ whole genome shotgun (WGS) entry which is preliminary data.</text>
</comment>
<dbReference type="Pfam" id="PF01037">
    <property type="entry name" value="AsnC_trans_reg"/>
    <property type="match status" value="1"/>
</dbReference>
<evidence type="ECO:0000256" key="2">
    <source>
        <dbReference type="ARBA" id="ARBA00023125"/>
    </source>
</evidence>
<dbReference type="InterPro" id="IPR036388">
    <property type="entry name" value="WH-like_DNA-bd_sf"/>
</dbReference>
<dbReference type="InterPro" id="IPR019888">
    <property type="entry name" value="Tscrpt_reg_AsnC-like"/>
</dbReference>
<dbReference type="SUPFAM" id="SSF46785">
    <property type="entry name" value="Winged helix' DNA-binding domain"/>
    <property type="match status" value="1"/>
</dbReference>
<keyword evidence="1" id="KW-0805">Transcription regulation</keyword>
<dbReference type="RefSeq" id="WP_167174175.1">
    <property type="nucleotide sequence ID" value="NZ_BAAAEJ010000003.1"/>
</dbReference>
<dbReference type="SMART" id="SM00344">
    <property type="entry name" value="HTH_ASNC"/>
    <property type="match status" value="1"/>
</dbReference>
<dbReference type="Gene3D" id="1.10.10.10">
    <property type="entry name" value="Winged helix-like DNA-binding domain superfamily/Winged helix DNA-binding domain"/>
    <property type="match status" value="1"/>
</dbReference>
<proteinExistence type="predicted"/>
<dbReference type="SUPFAM" id="SSF54909">
    <property type="entry name" value="Dimeric alpha+beta barrel"/>
    <property type="match status" value="1"/>
</dbReference>
<evidence type="ECO:0000313" key="5">
    <source>
        <dbReference type="EMBL" id="GAA0385557.1"/>
    </source>
</evidence>
<dbReference type="PANTHER" id="PTHR30154">
    <property type="entry name" value="LEUCINE-RESPONSIVE REGULATORY PROTEIN"/>
    <property type="match status" value="1"/>
</dbReference>
<dbReference type="InterPro" id="IPR036390">
    <property type="entry name" value="WH_DNA-bd_sf"/>
</dbReference>
<evidence type="ECO:0000256" key="3">
    <source>
        <dbReference type="ARBA" id="ARBA00023163"/>
    </source>
</evidence>
<dbReference type="Pfam" id="PF13404">
    <property type="entry name" value="HTH_AsnC-type"/>
    <property type="match status" value="1"/>
</dbReference>
<dbReference type="Gene3D" id="3.30.70.920">
    <property type="match status" value="1"/>
</dbReference>
<evidence type="ECO:0000259" key="4">
    <source>
        <dbReference type="PROSITE" id="PS50956"/>
    </source>
</evidence>
<dbReference type="InterPro" id="IPR011008">
    <property type="entry name" value="Dimeric_a/b-barrel"/>
</dbReference>
<dbReference type="InterPro" id="IPR019887">
    <property type="entry name" value="Tscrpt_reg_AsnC/Lrp_C"/>
</dbReference>
<name>A0ABP3I002_9CAUL</name>
<evidence type="ECO:0000313" key="6">
    <source>
        <dbReference type="Proteomes" id="UP001500791"/>
    </source>
</evidence>
<reference evidence="6" key="1">
    <citation type="journal article" date="2019" name="Int. J. Syst. Evol. Microbiol.">
        <title>The Global Catalogue of Microorganisms (GCM) 10K type strain sequencing project: providing services to taxonomists for standard genome sequencing and annotation.</title>
        <authorList>
            <consortium name="The Broad Institute Genomics Platform"/>
            <consortium name="The Broad Institute Genome Sequencing Center for Infectious Disease"/>
            <person name="Wu L."/>
            <person name="Ma J."/>
        </authorList>
    </citation>
    <scope>NUCLEOTIDE SEQUENCE [LARGE SCALE GENOMIC DNA]</scope>
    <source>
        <strain evidence="6">JCM 13476</strain>
    </source>
</reference>
<accession>A0ABP3I002</accession>
<keyword evidence="2" id="KW-0238">DNA-binding</keyword>
<dbReference type="PROSITE" id="PS50956">
    <property type="entry name" value="HTH_ASNC_2"/>
    <property type="match status" value="1"/>
</dbReference>
<sequence length="157" mass="17381">MTKPALDELDHRIIETFSRDARVSNRQVASELGVTEGTIRTRLRRLQNSRMIQFTVVTDYRMAGSPNLVMMGIKANPSHVQALAKALSDMPEIGSVVLMMGRYSLLATALITSVEAADQLIRRKIRTLEGVQDVEVSWSIGAPKYDARLARITGPAE</sequence>
<gene>
    <name evidence="5" type="ORF">GCM10009093_10560</name>
</gene>
<dbReference type="InterPro" id="IPR000485">
    <property type="entry name" value="AsnC-type_HTH_dom"/>
</dbReference>
<evidence type="ECO:0000256" key="1">
    <source>
        <dbReference type="ARBA" id="ARBA00023015"/>
    </source>
</evidence>
<dbReference type="PANTHER" id="PTHR30154:SF34">
    <property type="entry name" value="TRANSCRIPTIONAL REGULATOR AZLB"/>
    <property type="match status" value="1"/>
</dbReference>
<dbReference type="Proteomes" id="UP001500791">
    <property type="component" value="Unassembled WGS sequence"/>
</dbReference>
<protein>
    <recommendedName>
        <fullName evidence="4">HTH asnC-type domain-containing protein</fullName>
    </recommendedName>
</protein>
<keyword evidence="6" id="KW-1185">Reference proteome</keyword>
<keyword evidence="3" id="KW-0804">Transcription</keyword>
<feature type="domain" description="HTH asnC-type" evidence="4">
    <location>
        <begin position="6"/>
        <end position="66"/>
    </location>
</feature>